<sequence length="258" mass="28808">MIPPTVVTSWSLTHSWPTPAQVEQDLLLSRAICEIAADPYLGDELVFRGGTAFHKLHMGAAYRYSEDLDYVRATGGGIRDLTHALTELGHSLGYEVRTRITQHPKVHWRTTSADGIPLRIKIEVNTHERSPAIPHVRRRHRVESAWWAGAADVLTFQTSELVATKIRALYQRSKGRDLFDLWLALVELEIPPTEILEAFGPYRPDSFTSARAIANLRGKVADNSFRSDLGPLVAQIPDGYGIDTAAELIIDQLLSHID</sequence>
<organism evidence="1 2">
    <name type="scientific">Jiangella alba</name>
    <dbReference type="NCBI Taxonomy" id="561176"/>
    <lineage>
        <taxon>Bacteria</taxon>
        <taxon>Bacillati</taxon>
        <taxon>Actinomycetota</taxon>
        <taxon>Actinomycetes</taxon>
        <taxon>Jiangellales</taxon>
        <taxon>Jiangellaceae</taxon>
        <taxon>Jiangella</taxon>
    </lineage>
</organism>
<dbReference type="Pfam" id="PF08843">
    <property type="entry name" value="AbiEii"/>
    <property type="match status" value="1"/>
</dbReference>
<dbReference type="OrthoDB" id="1550603at2"/>
<gene>
    <name evidence="1" type="ORF">SAMN04488561_5003</name>
</gene>
<dbReference type="EMBL" id="FNUC01000004">
    <property type="protein sequence ID" value="SEF15565.1"/>
    <property type="molecule type" value="Genomic_DNA"/>
</dbReference>
<dbReference type="Proteomes" id="UP000181980">
    <property type="component" value="Unassembled WGS sequence"/>
</dbReference>
<protein>
    <submittedName>
        <fullName evidence="1">Nucleotidyl transferase AbiEii toxin, Type IV TA system</fullName>
    </submittedName>
</protein>
<name>A0A1H5PP77_9ACTN</name>
<keyword evidence="2" id="KW-1185">Reference proteome</keyword>
<dbReference type="STRING" id="561176.SAMN04488561_5003"/>
<dbReference type="AlphaFoldDB" id="A0A1H5PP77"/>
<dbReference type="RefSeq" id="WP_069109169.1">
    <property type="nucleotide sequence ID" value="NZ_FNUC01000004.1"/>
</dbReference>
<dbReference type="Gene3D" id="3.10.450.620">
    <property type="entry name" value="JHP933, nucleotidyltransferase-like core domain"/>
    <property type="match status" value="1"/>
</dbReference>
<evidence type="ECO:0000313" key="2">
    <source>
        <dbReference type="Proteomes" id="UP000181980"/>
    </source>
</evidence>
<proteinExistence type="predicted"/>
<accession>A0A1H5PP77</accession>
<evidence type="ECO:0000313" key="1">
    <source>
        <dbReference type="EMBL" id="SEF15565.1"/>
    </source>
</evidence>
<reference evidence="2" key="1">
    <citation type="submission" date="2016-10" db="EMBL/GenBank/DDBJ databases">
        <authorList>
            <person name="Varghese N."/>
            <person name="Submissions S."/>
        </authorList>
    </citation>
    <scope>NUCLEOTIDE SEQUENCE [LARGE SCALE GENOMIC DNA]</scope>
    <source>
        <strain evidence="2">DSM 45237</strain>
    </source>
</reference>
<dbReference type="InterPro" id="IPR014942">
    <property type="entry name" value="AbiEii"/>
</dbReference>
<keyword evidence="1" id="KW-0808">Transferase</keyword>
<dbReference type="GO" id="GO:0016740">
    <property type="term" value="F:transferase activity"/>
    <property type="evidence" value="ECO:0007669"/>
    <property type="project" value="UniProtKB-KW"/>
</dbReference>